<dbReference type="InterPro" id="IPR039448">
    <property type="entry name" value="Beta_helix"/>
</dbReference>
<keyword evidence="3 4" id="KW-0732">Signal</keyword>
<evidence type="ECO:0000313" key="7">
    <source>
        <dbReference type="Proteomes" id="UP000540685"/>
    </source>
</evidence>
<dbReference type="RefSeq" id="WP_221207920.1">
    <property type="nucleotide sequence ID" value="NZ_JACHMP010000001.1"/>
</dbReference>
<dbReference type="PANTHER" id="PTHR40088">
    <property type="entry name" value="PECTATE LYASE (EUROFUNG)"/>
    <property type="match status" value="1"/>
</dbReference>
<sequence length="656" mass="68873">MLRTFRPMAAVLLLTTAGAATSVPAAAEAGGHAGGRTYYVAPWGGESASGRSPAAPYRRIQQCADAMAPGDTCLIMSGTYRETVVPARSGTAKRPVTYRAFPGARVTLSGTTRIKGWSKVTARDVARIAETDPFAADSPFSRAVEAGHVHSARADLGSDVTTVQTFTDGKMNVEAQFPYPGLDLLDPVREYAGPGSAEATIVDDALTRPAGYWNGARVLTSYWYVTATSTIKNSDAGSVTLDAVPPCVRKVVPKETRYALSGKIGELAHPGTWFYDPAGKRLYLYGEDTPNRHVIEAKTRSLAFDLRNASHTTVAGVGLFASTIETGVASTGVTIDGVTGTYLSHYTDITRGGTDCGSTVTRGVADTGIVLNGTDNKVVNSDLSLSAGNGIALRGQRNTAHNNMIHDVDYMGTYAAGVAVQGNSQTVTNNTIYRVGRSGVNLQWDTVIGGTPGPDRIAYNDISLYARLSLDTAAIYTCCAADMLRTSIDHNVLHDGTPPAGVTSFAVSGVYADNGQSNITIANNVGWGNSEGTVMLNGLGSGSRDNLVYNNTGGMTMFYVKEPNASTGTKVYNNIGPIRGLKDATNGGMVLSNNLPADVDPLFADPARHDYRLSEASPARNAAIPLPGVNDGSTDPVPSLGAYQYGAPKWVAGATR</sequence>
<dbReference type="GO" id="GO:0016837">
    <property type="term" value="F:carbon-oxygen lyase activity, acting on polysaccharides"/>
    <property type="evidence" value="ECO:0007669"/>
    <property type="project" value="TreeGrafter"/>
</dbReference>
<accession>A0A7W9IA42</accession>
<evidence type="ECO:0000256" key="3">
    <source>
        <dbReference type="ARBA" id="ARBA00022729"/>
    </source>
</evidence>
<evidence type="ECO:0000313" key="6">
    <source>
        <dbReference type="EMBL" id="MBB5816949.1"/>
    </source>
</evidence>
<comment type="caution">
    <text evidence="6">The sequence shown here is derived from an EMBL/GenBank/DDBJ whole genome shotgun (WGS) entry which is preliminary data.</text>
</comment>
<keyword evidence="2" id="KW-0964">Secreted</keyword>
<evidence type="ECO:0000256" key="2">
    <source>
        <dbReference type="ARBA" id="ARBA00022525"/>
    </source>
</evidence>
<evidence type="ECO:0000256" key="4">
    <source>
        <dbReference type="SAM" id="SignalP"/>
    </source>
</evidence>
<evidence type="ECO:0000259" key="5">
    <source>
        <dbReference type="Pfam" id="PF13229"/>
    </source>
</evidence>
<feature type="signal peptide" evidence="4">
    <location>
        <begin position="1"/>
        <end position="19"/>
    </location>
</feature>
<dbReference type="InterPro" id="IPR052052">
    <property type="entry name" value="Polysaccharide_Lyase_9"/>
</dbReference>
<organism evidence="6 7">
    <name type="scientific">Streptosporangium becharense</name>
    <dbReference type="NCBI Taxonomy" id="1816182"/>
    <lineage>
        <taxon>Bacteria</taxon>
        <taxon>Bacillati</taxon>
        <taxon>Actinomycetota</taxon>
        <taxon>Actinomycetes</taxon>
        <taxon>Streptosporangiales</taxon>
        <taxon>Streptosporangiaceae</taxon>
        <taxon>Streptosporangium</taxon>
    </lineage>
</organism>
<protein>
    <recommendedName>
        <fullName evidence="5">Right handed beta helix domain-containing protein</fullName>
    </recommendedName>
</protein>
<dbReference type="InterPro" id="IPR011050">
    <property type="entry name" value="Pectin_lyase_fold/virulence"/>
</dbReference>
<dbReference type="EMBL" id="JACHMP010000001">
    <property type="protein sequence ID" value="MBB5816949.1"/>
    <property type="molecule type" value="Genomic_DNA"/>
</dbReference>
<evidence type="ECO:0000256" key="1">
    <source>
        <dbReference type="ARBA" id="ARBA00004613"/>
    </source>
</evidence>
<dbReference type="AlphaFoldDB" id="A0A7W9IA42"/>
<dbReference type="SUPFAM" id="SSF51126">
    <property type="entry name" value="Pectin lyase-like"/>
    <property type="match status" value="1"/>
</dbReference>
<comment type="subcellular location">
    <subcellularLocation>
        <location evidence="1">Secreted</location>
    </subcellularLocation>
</comment>
<gene>
    <name evidence="6" type="ORF">F4562_000011</name>
</gene>
<dbReference type="Pfam" id="PF13229">
    <property type="entry name" value="Beta_helix"/>
    <property type="match status" value="1"/>
</dbReference>
<dbReference type="Proteomes" id="UP000540685">
    <property type="component" value="Unassembled WGS sequence"/>
</dbReference>
<feature type="domain" description="Right handed beta helix" evidence="5">
    <location>
        <begin position="366"/>
        <end position="552"/>
    </location>
</feature>
<dbReference type="GO" id="GO:0005576">
    <property type="term" value="C:extracellular region"/>
    <property type="evidence" value="ECO:0007669"/>
    <property type="project" value="UniProtKB-SubCell"/>
</dbReference>
<keyword evidence="7" id="KW-1185">Reference proteome</keyword>
<dbReference type="InterPro" id="IPR012334">
    <property type="entry name" value="Pectin_lyas_fold"/>
</dbReference>
<feature type="chain" id="PRO_5031323710" description="Right handed beta helix domain-containing protein" evidence="4">
    <location>
        <begin position="20"/>
        <end position="656"/>
    </location>
</feature>
<proteinExistence type="predicted"/>
<dbReference type="Gene3D" id="2.160.20.10">
    <property type="entry name" value="Single-stranded right-handed beta-helix, Pectin lyase-like"/>
    <property type="match status" value="2"/>
</dbReference>
<name>A0A7W9IA42_9ACTN</name>
<reference evidence="6 7" key="1">
    <citation type="submission" date="2020-08" db="EMBL/GenBank/DDBJ databases">
        <title>Sequencing the genomes of 1000 actinobacteria strains.</title>
        <authorList>
            <person name="Klenk H.-P."/>
        </authorList>
    </citation>
    <scope>NUCLEOTIDE SEQUENCE [LARGE SCALE GENOMIC DNA]</scope>
    <source>
        <strain evidence="6 7">DSM 46887</strain>
    </source>
</reference>
<dbReference type="PANTHER" id="PTHR40088:SF2">
    <property type="entry name" value="SECRETED SUGAR HYDROLASE"/>
    <property type="match status" value="1"/>
</dbReference>